<dbReference type="AlphaFoldDB" id="A0A8J2XSV7"/>
<dbReference type="Proteomes" id="UP000607559">
    <property type="component" value="Unassembled WGS sequence"/>
</dbReference>
<proteinExistence type="predicted"/>
<reference evidence="1" key="2">
    <citation type="submission" date="2020-09" db="EMBL/GenBank/DDBJ databases">
        <authorList>
            <person name="Sun Q."/>
            <person name="Zhou Y."/>
        </authorList>
    </citation>
    <scope>NUCLEOTIDE SEQUENCE</scope>
    <source>
        <strain evidence="1">CGMCC 1.15448</strain>
    </source>
</reference>
<sequence>MDGLEYELWEILNGVKSHYYRHMVTQEELQQLKVLSEQCGCWIIFDDESEETALDLESWKKRFEKQKGATR</sequence>
<evidence type="ECO:0000313" key="1">
    <source>
        <dbReference type="EMBL" id="GGB12492.1"/>
    </source>
</evidence>
<organism evidence="1 2">
    <name type="scientific">Puia dinghuensis</name>
    <dbReference type="NCBI Taxonomy" id="1792502"/>
    <lineage>
        <taxon>Bacteria</taxon>
        <taxon>Pseudomonadati</taxon>
        <taxon>Bacteroidota</taxon>
        <taxon>Chitinophagia</taxon>
        <taxon>Chitinophagales</taxon>
        <taxon>Chitinophagaceae</taxon>
        <taxon>Puia</taxon>
    </lineage>
</organism>
<name>A0A8J2XSV7_9BACT</name>
<accession>A0A8J2XSV7</accession>
<dbReference type="EMBL" id="BMJC01000004">
    <property type="protein sequence ID" value="GGB12492.1"/>
    <property type="molecule type" value="Genomic_DNA"/>
</dbReference>
<gene>
    <name evidence="1" type="ORF">GCM10011511_40160</name>
</gene>
<protein>
    <submittedName>
        <fullName evidence="1">Uncharacterized protein</fullName>
    </submittedName>
</protein>
<reference evidence="1" key="1">
    <citation type="journal article" date="2014" name="Int. J. Syst. Evol. Microbiol.">
        <title>Complete genome sequence of Corynebacterium casei LMG S-19264T (=DSM 44701T), isolated from a smear-ripened cheese.</title>
        <authorList>
            <consortium name="US DOE Joint Genome Institute (JGI-PGF)"/>
            <person name="Walter F."/>
            <person name="Albersmeier A."/>
            <person name="Kalinowski J."/>
            <person name="Ruckert C."/>
        </authorList>
    </citation>
    <scope>NUCLEOTIDE SEQUENCE</scope>
    <source>
        <strain evidence="1">CGMCC 1.15448</strain>
    </source>
</reference>
<evidence type="ECO:0000313" key="2">
    <source>
        <dbReference type="Proteomes" id="UP000607559"/>
    </source>
</evidence>
<comment type="caution">
    <text evidence="1">The sequence shown here is derived from an EMBL/GenBank/DDBJ whole genome shotgun (WGS) entry which is preliminary data.</text>
</comment>
<keyword evidence="2" id="KW-1185">Reference proteome</keyword>